<dbReference type="RefSeq" id="WP_172187742.1">
    <property type="nucleotide sequence ID" value="NZ_CAWPPK010000254.1"/>
</dbReference>
<dbReference type="InterPro" id="IPR001638">
    <property type="entry name" value="Solute-binding_3/MltF_N"/>
</dbReference>
<evidence type="ECO:0000256" key="4">
    <source>
        <dbReference type="RuleBase" id="RU003744"/>
    </source>
</evidence>
<feature type="domain" description="Solute-binding protein family 3/N-terminal" evidence="5">
    <location>
        <begin position="70"/>
        <end position="291"/>
    </location>
</feature>
<gene>
    <name evidence="6" type="primary">fliY</name>
    <name evidence="6" type="ORF">E5S67_02567</name>
</gene>
<name>A0ABX2CXF2_9CYAN</name>
<evidence type="ECO:0000313" key="7">
    <source>
        <dbReference type="Proteomes" id="UP000702425"/>
    </source>
</evidence>
<evidence type="ECO:0000259" key="5">
    <source>
        <dbReference type="SMART" id="SM00062"/>
    </source>
</evidence>
<evidence type="ECO:0000256" key="1">
    <source>
        <dbReference type="ARBA" id="ARBA00004196"/>
    </source>
</evidence>
<dbReference type="PANTHER" id="PTHR35936:SF37">
    <property type="entry name" value="AMINO ACID ABC TRANSPORTER SUBSTRATE-BINDING PROTEIN"/>
    <property type="match status" value="1"/>
</dbReference>
<comment type="similarity">
    <text evidence="2 4">Belongs to the bacterial solute-binding protein 3 family.</text>
</comment>
<dbReference type="PROSITE" id="PS01039">
    <property type="entry name" value="SBP_BACTERIAL_3"/>
    <property type="match status" value="1"/>
</dbReference>
<dbReference type="Pfam" id="PF00497">
    <property type="entry name" value="SBP_bac_3"/>
    <property type="match status" value="1"/>
</dbReference>
<comment type="caution">
    <text evidence="6">The sequence shown here is derived from an EMBL/GenBank/DDBJ whole genome shotgun (WGS) entry which is preliminary data.</text>
</comment>
<sequence length="301" mass="32410">MMKIFKELIPNKWHRAIALFLASLILTVSIAACSSPTKSITSMAVFNPSAVVPPKGDPDKTLDKIMAAGAIKVAVPNDFTPFGSMSFDMQPQGYDIDVANEIAKALGVKSELVPVIGNYRIPFLQTDRVDIVISSLGKNPARAKIIDFSKPYAPFFSGVYGSPDIKAPSLNDLKGRSLGVAQGSLEDLEISKLSPDQAPLVKRFSSNSLTASALISGQVELIATGNVVAAKVIRDNPNIKIENKFIMKNSPCYVGVRKGDLKLVAKLDNIIDDMKQSGKLNELSLKWFGEPLPDLTPPPAT</sequence>
<dbReference type="Proteomes" id="UP000702425">
    <property type="component" value="Unassembled WGS sequence"/>
</dbReference>
<dbReference type="PROSITE" id="PS51257">
    <property type="entry name" value="PROKAR_LIPOPROTEIN"/>
    <property type="match status" value="1"/>
</dbReference>
<dbReference type="SUPFAM" id="SSF53850">
    <property type="entry name" value="Periplasmic binding protein-like II"/>
    <property type="match status" value="1"/>
</dbReference>
<dbReference type="PANTHER" id="PTHR35936">
    <property type="entry name" value="MEMBRANE-BOUND LYTIC MUREIN TRANSGLYCOSYLASE F"/>
    <property type="match status" value="1"/>
</dbReference>
<reference evidence="6 7" key="1">
    <citation type="journal article" date="2020" name="Sci. Rep.">
        <title>A novel cyanobacterial geosmin producer, revising GeoA distribution and dispersion patterns in Bacteria.</title>
        <authorList>
            <person name="Churro C."/>
            <person name="Semedo-Aguiar A.P."/>
            <person name="Silva A.D."/>
            <person name="Pereira-Leal J.B."/>
            <person name="Leite R.B."/>
        </authorList>
    </citation>
    <scope>NUCLEOTIDE SEQUENCE [LARGE SCALE GENOMIC DNA]</scope>
    <source>
        <strain evidence="6 7">IPMA8</strain>
    </source>
</reference>
<dbReference type="InterPro" id="IPR018313">
    <property type="entry name" value="SBP_3_CS"/>
</dbReference>
<dbReference type="EMBL" id="SRRZ01000041">
    <property type="protein sequence ID" value="NQE34838.1"/>
    <property type="molecule type" value="Genomic_DNA"/>
</dbReference>
<evidence type="ECO:0000313" key="6">
    <source>
        <dbReference type="EMBL" id="NQE34838.1"/>
    </source>
</evidence>
<dbReference type="SMART" id="SM00062">
    <property type="entry name" value="PBPb"/>
    <property type="match status" value="1"/>
</dbReference>
<accession>A0ABX2CXF2</accession>
<dbReference type="CDD" id="cd01072">
    <property type="entry name" value="PBP2_SMa0082_like"/>
    <property type="match status" value="1"/>
</dbReference>
<keyword evidence="3" id="KW-0732">Signal</keyword>
<comment type="subcellular location">
    <subcellularLocation>
        <location evidence="1">Cell envelope</location>
    </subcellularLocation>
</comment>
<evidence type="ECO:0000256" key="2">
    <source>
        <dbReference type="ARBA" id="ARBA00010333"/>
    </source>
</evidence>
<organism evidence="6 7">
    <name type="scientific">Microcoleus asticus IPMA8</name>
    <dbReference type="NCBI Taxonomy" id="2563858"/>
    <lineage>
        <taxon>Bacteria</taxon>
        <taxon>Bacillati</taxon>
        <taxon>Cyanobacteriota</taxon>
        <taxon>Cyanophyceae</taxon>
        <taxon>Oscillatoriophycideae</taxon>
        <taxon>Oscillatoriales</taxon>
        <taxon>Microcoleaceae</taxon>
        <taxon>Microcoleus</taxon>
        <taxon>Microcoleus asticus</taxon>
    </lineage>
</organism>
<dbReference type="Gene3D" id="3.40.190.10">
    <property type="entry name" value="Periplasmic binding protein-like II"/>
    <property type="match status" value="2"/>
</dbReference>
<keyword evidence="7" id="KW-1185">Reference proteome</keyword>
<evidence type="ECO:0000256" key="3">
    <source>
        <dbReference type="ARBA" id="ARBA00022729"/>
    </source>
</evidence>
<protein>
    <submittedName>
        <fullName evidence="6">L-cystine-binding protein FliY</fullName>
    </submittedName>
</protein>
<proteinExistence type="inferred from homology"/>